<reference evidence="1 2" key="1">
    <citation type="submission" date="2018-08" db="EMBL/GenBank/DDBJ databases">
        <title>Sequencing the genomes of 1000 actinobacteria strains.</title>
        <authorList>
            <person name="Klenk H.-P."/>
        </authorList>
    </citation>
    <scope>NUCLEOTIDE SEQUENCE [LARGE SCALE GENOMIC DNA]</scope>
    <source>
        <strain evidence="1 2">DSM 22967</strain>
    </source>
</reference>
<dbReference type="Proteomes" id="UP000256253">
    <property type="component" value="Unassembled WGS sequence"/>
</dbReference>
<gene>
    <name evidence="1" type="ORF">DFJ65_1482</name>
</gene>
<sequence>MARVTVVDVKVRTSAAARIGSNLSASPAVQRVVHRARRAARDTAARLPRSDDATPLRAIDLQHIRMTDLLTDGRDAREARRRARRLGLPRTIDDTSVWACLGALAALLRVVDDGSRRAVVIDTAGERSTFSRWATQAGFAPLGFDVMRPGVVGDQVATGSVDLVVRLHPHSTGADTVDEDLTRASWAVRRGGLICITMRLGSDAEHGVSVADVRSLVARCADRGLKLVGEVDLDDGRRASAAAREEDGAFGLALLTFRVTPQAAPPRD</sequence>
<evidence type="ECO:0000313" key="1">
    <source>
        <dbReference type="EMBL" id="REF30474.1"/>
    </source>
</evidence>
<proteinExistence type="predicted"/>
<protein>
    <submittedName>
        <fullName evidence="1">Uncharacterized protein</fullName>
    </submittedName>
</protein>
<accession>A0A3D9UWW5</accession>
<organism evidence="1 2">
    <name type="scientific">Calidifontibacter indicus</name>
    <dbReference type="NCBI Taxonomy" id="419650"/>
    <lineage>
        <taxon>Bacteria</taxon>
        <taxon>Bacillati</taxon>
        <taxon>Actinomycetota</taxon>
        <taxon>Actinomycetes</taxon>
        <taxon>Micrococcales</taxon>
        <taxon>Dermacoccaceae</taxon>
        <taxon>Calidifontibacter</taxon>
    </lineage>
</organism>
<comment type="caution">
    <text evidence="1">The sequence shown here is derived from an EMBL/GenBank/DDBJ whole genome shotgun (WGS) entry which is preliminary data.</text>
</comment>
<dbReference type="EMBL" id="QTUA01000001">
    <property type="protein sequence ID" value="REF30474.1"/>
    <property type="molecule type" value="Genomic_DNA"/>
</dbReference>
<name>A0A3D9UWW5_9MICO</name>
<evidence type="ECO:0000313" key="2">
    <source>
        <dbReference type="Proteomes" id="UP000256253"/>
    </source>
</evidence>
<keyword evidence="2" id="KW-1185">Reference proteome</keyword>
<dbReference type="AlphaFoldDB" id="A0A3D9UWW5"/>